<proteinExistence type="predicted"/>
<dbReference type="RefSeq" id="WP_259628525.1">
    <property type="nucleotide sequence ID" value="NZ_JANYMP010000028.1"/>
</dbReference>
<dbReference type="PANTHER" id="PTHR35525">
    <property type="entry name" value="BLL6575 PROTEIN"/>
    <property type="match status" value="1"/>
</dbReference>
<evidence type="ECO:0000259" key="1">
    <source>
        <dbReference type="Pfam" id="PF11706"/>
    </source>
</evidence>
<dbReference type="SUPFAM" id="SSF160904">
    <property type="entry name" value="Jann2411-like"/>
    <property type="match status" value="1"/>
</dbReference>
<evidence type="ECO:0000313" key="2">
    <source>
        <dbReference type="EMBL" id="MCS7483065.1"/>
    </source>
</evidence>
<keyword evidence="3" id="KW-1185">Reference proteome</keyword>
<dbReference type="Proteomes" id="UP001141259">
    <property type="component" value="Unassembled WGS sequence"/>
</dbReference>
<name>A0A9X2VUP5_9PSEU</name>
<dbReference type="PANTHER" id="PTHR35525:SF3">
    <property type="entry name" value="BLL6575 PROTEIN"/>
    <property type="match status" value="1"/>
</dbReference>
<reference evidence="2" key="1">
    <citation type="submission" date="2022-08" db="EMBL/GenBank/DDBJ databases">
        <authorList>
            <person name="Tistechok S."/>
            <person name="Samborskyy M."/>
            <person name="Roman I."/>
        </authorList>
    </citation>
    <scope>NUCLEOTIDE SEQUENCE</scope>
    <source>
        <strain evidence="2">DSM 103496</strain>
    </source>
</reference>
<feature type="domain" description="Zinc finger CGNR" evidence="1">
    <location>
        <begin position="103"/>
        <end position="145"/>
    </location>
</feature>
<dbReference type="InterPro" id="IPR021005">
    <property type="entry name" value="Znf_CGNR"/>
</dbReference>
<dbReference type="EMBL" id="JANYMP010000028">
    <property type="protein sequence ID" value="MCS7483065.1"/>
    <property type="molecule type" value="Genomic_DNA"/>
</dbReference>
<organism evidence="2 3">
    <name type="scientific">Umezawaea endophytica</name>
    <dbReference type="NCBI Taxonomy" id="1654476"/>
    <lineage>
        <taxon>Bacteria</taxon>
        <taxon>Bacillati</taxon>
        <taxon>Actinomycetota</taxon>
        <taxon>Actinomycetes</taxon>
        <taxon>Pseudonocardiales</taxon>
        <taxon>Pseudonocardiaceae</taxon>
        <taxon>Umezawaea</taxon>
    </lineage>
</organism>
<evidence type="ECO:0000313" key="3">
    <source>
        <dbReference type="Proteomes" id="UP001141259"/>
    </source>
</evidence>
<protein>
    <submittedName>
        <fullName evidence="2">CGNR zinc finger domain-containing protein</fullName>
    </submittedName>
</protein>
<dbReference type="InterPro" id="IPR023286">
    <property type="entry name" value="ABATE_dom_sf"/>
</dbReference>
<dbReference type="Gene3D" id="1.10.3300.10">
    <property type="entry name" value="Jann2411-like domain"/>
    <property type="match status" value="1"/>
</dbReference>
<dbReference type="Pfam" id="PF11706">
    <property type="entry name" value="zf-CGNR"/>
    <property type="match status" value="1"/>
</dbReference>
<gene>
    <name evidence="2" type="ORF">NZH93_39975</name>
</gene>
<comment type="caution">
    <text evidence="2">The sequence shown here is derived from an EMBL/GenBank/DDBJ whole genome shotgun (WGS) entry which is preliminary data.</text>
</comment>
<dbReference type="AlphaFoldDB" id="A0A9X2VUP5"/>
<accession>A0A9X2VUP5</accession>
<sequence length="152" mass="16702">MELLLAFLNTRDLELGTDVLDGAASWRAWVAERRLGHVDDLATVRSARIALRSALGERAAAKPFSGTVRIELSQGVPMIATTDALGAVLAAAARVALLGSWERVKVCQAETCQAAFFDRSRNRSRTWCSMQVCGNREKARLWRERTRALSAS</sequence>
<dbReference type="InterPro" id="IPR010852">
    <property type="entry name" value="ABATE"/>
</dbReference>